<dbReference type="Gene3D" id="3.30.160.250">
    <property type="match status" value="1"/>
</dbReference>
<dbReference type="InterPro" id="IPR035069">
    <property type="entry name" value="TTHA1013/TTHA0281-like"/>
</dbReference>
<dbReference type="InterPro" id="IPR051404">
    <property type="entry name" value="TA_system_antitoxin"/>
</dbReference>
<dbReference type="SUPFAM" id="SSF143100">
    <property type="entry name" value="TTHA1013/TTHA0281-like"/>
    <property type="match status" value="1"/>
</dbReference>
<evidence type="ECO:0000313" key="3">
    <source>
        <dbReference type="Proteomes" id="UP000606580"/>
    </source>
</evidence>
<sequence length="73" mass="8595">MEKLHLPIIIEMDEDEYYIVSCPLFRGCHSYGETIDEALENIREVIEMCLDETKVEELNKFIGFRELEVAQNV</sequence>
<gene>
    <name evidence="2" type="ORF">GIS02_02210</name>
</gene>
<evidence type="ECO:0000259" key="1">
    <source>
        <dbReference type="Pfam" id="PF15919"/>
    </source>
</evidence>
<organism evidence="2 3">
    <name type="scientific">Candidatus Ethanoperedens thermophilum</name>
    <dbReference type="NCBI Taxonomy" id="2766897"/>
    <lineage>
        <taxon>Archaea</taxon>
        <taxon>Methanobacteriati</taxon>
        <taxon>Methanobacteriota</taxon>
        <taxon>Stenosarchaea group</taxon>
        <taxon>Methanomicrobia</taxon>
        <taxon>Methanosarcinales</taxon>
        <taxon>Methanosarcinales incertae sedis</taxon>
        <taxon>GOM Arc I cluster</taxon>
        <taxon>Candidatus Ethanoperedens</taxon>
    </lineage>
</organism>
<dbReference type="PANTHER" id="PTHR34504">
    <property type="entry name" value="ANTITOXIN HICB"/>
    <property type="match status" value="1"/>
</dbReference>
<accession>A0A848D9G4</accession>
<dbReference type="InterPro" id="IPR031807">
    <property type="entry name" value="HicB-like"/>
</dbReference>
<protein>
    <submittedName>
        <fullName evidence="2">Type II toxin-antitoxin system HicB family antitoxin</fullName>
    </submittedName>
</protein>
<dbReference type="Pfam" id="PF15919">
    <property type="entry name" value="HicB_lk_antitox"/>
    <property type="match status" value="1"/>
</dbReference>
<name>A0A848D9G4_9EURY</name>
<dbReference type="EMBL" id="WNEG01000041">
    <property type="protein sequence ID" value="NMG83004.1"/>
    <property type="molecule type" value="Genomic_DNA"/>
</dbReference>
<dbReference type="AlphaFoldDB" id="A0A848D9G4"/>
<proteinExistence type="predicted"/>
<comment type="caution">
    <text evidence="2">The sequence shown here is derived from an EMBL/GenBank/DDBJ whole genome shotgun (WGS) entry which is preliminary data.</text>
</comment>
<dbReference type="PANTHER" id="PTHR34504:SF4">
    <property type="entry name" value="ANTITOXIN HICB"/>
    <property type="match status" value="1"/>
</dbReference>
<feature type="domain" description="HicB-like antitoxin of toxin-antitoxin system" evidence="1">
    <location>
        <begin position="7"/>
        <end position="53"/>
    </location>
</feature>
<evidence type="ECO:0000313" key="2">
    <source>
        <dbReference type="EMBL" id="NMG83004.1"/>
    </source>
</evidence>
<reference evidence="2" key="1">
    <citation type="journal article" date="2020" name="MBio">
        <title>'Candidatus Ethanoperedens,' a Thermophilic Genus of Archaea Mediating the Anaerobic Oxidation of Ethane.</title>
        <authorList>
            <person name="Hahn C.J."/>
            <person name="Laso-Perez R."/>
            <person name="Vulcano F."/>
            <person name="Vaziourakis K.M."/>
            <person name="Stokke R."/>
            <person name="Steen I.H."/>
            <person name="Teske A."/>
            <person name="Boetius A."/>
            <person name="Liebeke M."/>
            <person name="Amann R."/>
            <person name="Knittel K."/>
            <person name="Wegener G."/>
        </authorList>
    </citation>
    <scope>NUCLEOTIDE SEQUENCE</scope>
    <source>
        <strain evidence="2">GoM-Arc1-LC-WB58</strain>
    </source>
</reference>
<dbReference type="Proteomes" id="UP000606580">
    <property type="component" value="Unassembled WGS sequence"/>
</dbReference>